<dbReference type="Gene3D" id="3.40.50.410">
    <property type="entry name" value="von Willebrand factor, type A domain"/>
    <property type="match status" value="1"/>
</dbReference>
<evidence type="ECO:0000313" key="3">
    <source>
        <dbReference type="EMBL" id="TKW02658.1"/>
    </source>
</evidence>
<evidence type="ECO:0000259" key="2">
    <source>
        <dbReference type="PROSITE" id="PS50234"/>
    </source>
</evidence>
<dbReference type="Proteomes" id="UP000298652">
    <property type="component" value="Chromosome 8"/>
</dbReference>
<protein>
    <recommendedName>
        <fullName evidence="2">VWFA domain-containing protein</fullName>
    </recommendedName>
</protein>
<dbReference type="InterPro" id="IPR036465">
    <property type="entry name" value="vWFA_dom_sf"/>
</dbReference>
<keyword evidence="4" id="KW-1185">Reference proteome</keyword>
<gene>
    <name evidence="3" type="ORF">SEVIR_8G254600v2</name>
</gene>
<dbReference type="Pfam" id="PF13519">
    <property type="entry name" value="VWA_2"/>
    <property type="match status" value="1"/>
</dbReference>
<dbReference type="SMART" id="SM00327">
    <property type="entry name" value="VWA"/>
    <property type="match status" value="1"/>
</dbReference>
<dbReference type="PANTHER" id="PTHR10579">
    <property type="entry name" value="CALCIUM-ACTIVATED CHLORIDE CHANNEL REGULATOR"/>
    <property type="match status" value="1"/>
</dbReference>
<feature type="domain" description="VWFA" evidence="2">
    <location>
        <begin position="1"/>
        <end position="161"/>
    </location>
</feature>
<reference evidence="3" key="1">
    <citation type="submission" date="2019-03" db="EMBL/GenBank/DDBJ databases">
        <title>WGS assembly of Setaria viridis.</title>
        <authorList>
            <person name="Huang P."/>
            <person name="Jenkins J."/>
            <person name="Grimwood J."/>
            <person name="Barry K."/>
            <person name="Healey A."/>
            <person name="Mamidi S."/>
            <person name="Sreedasyam A."/>
            <person name="Shu S."/>
            <person name="Feldman M."/>
            <person name="Wu J."/>
            <person name="Yu Y."/>
            <person name="Chen C."/>
            <person name="Johnson J."/>
            <person name="Rokhsar D."/>
            <person name="Baxter I."/>
            <person name="Schmutz J."/>
            <person name="Brutnell T."/>
            <person name="Kellogg E."/>
        </authorList>
    </citation>
    <scope>NUCLEOTIDE SEQUENCE [LARGE SCALE GENOMIC DNA]</scope>
</reference>
<feature type="compositionally biased region" description="Basic residues" evidence="1">
    <location>
        <begin position="344"/>
        <end position="356"/>
    </location>
</feature>
<dbReference type="EMBL" id="CM016559">
    <property type="protein sequence ID" value="TKW02658.1"/>
    <property type="molecule type" value="Genomic_DNA"/>
</dbReference>
<dbReference type="PROSITE" id="PS50234">
    <property type="entry name" value="VWFA"/>
    <property type="match status" value="1"/>
</dbReference>
<proteinExistence type="predicted"/>
<organism evidence="3 4">
    <name type="scientific">Setaria viridis</name>
    <name type="common">Green bristlegrass</name>
    <name type="synonym">Setaria italica subsp. viridis</name>
    <dbReference type="NCBI Taxonomy" id="4556"/>
    <lineage>
        <taxon>Eukaryota</taxon>
        <taxon>Viridiplantae</taxon>
        <taxon>Streptophyta</taxon>
        <taxon>Embryophyta</taxon>
        <taxon>Tracheophyta</taxon>
        <taxon>Spermatophyta</taxon>
        <taxon>Magnoliopsida</taxon>
        <taxon>Liliopsida</taxon>
        <taxon>Poales</taxon>
        <taxon>Poaceae</taxon>
        <taxon>PACMAD clade</taxon>
        <taxon>Panicoideae</taxon>
        <taxon>Panicodae</taxon>
        <taxon>Paniceae</taxon>
        <taxon>Cenchrinae</taxon>
        <taxon>Setaria</taxon>
    </lineage>
</organism>
<feature type="region of interest" description="Disordered" evidence="1">
    <location>
        <begin position="331"/>
        <end position="356"/>
    </location>
</feature>
<dbReference type="PANTHER" id="PTHR10579:SF125">
    <property type="entry name" value="VWFA DOMAIN-CONTAINING PROTEIN"/>
    <property type="match status" value="1"/>
</dbReference>
<evidence type="ECO:0000256" key="1">
    <source>
        <dbReference type="SAM" id="MobiDB-lite"/>
    </source>
</evidence>
<sequence>MYGKKMEYMKEAMLFVITKLTPVDRLSIVTFSDVATRLSPLRCMTPAAQDALKALVHGLQQANNGGPNIQSGLETGLAVIADRVHRKARMADIFLLSDGHQTSGDARQVDPCYVAINTFGFGRGTDHRLMSDIAEKSPFGIYSSAHNRSFSQLLPGLLTVVAQDVELIIMPNASEEYFDLGQPPEVHAMEVALGTEYTAISDAVSGMITINFGRLSAGERRRVVINLTLMETMETEYEYDALIGTTQHSFTAQGRTRALQVPQDISIRRTETPSPDVRRWQLEADIDGRRDDAIRQAIVLTDGKDVNDVQDDCQIVLNRLRTELLQMTAHAYTQDPTPSSSKPKISRRPHRGSAVR</sequence>
<accession>A0A4U6TJL1</accession>
<name>A0A4U6TJL1_SETVI</name>
<dbReference type="Gramene" id="TKW02658">
    <property type="protein sequence ID" value="TKW02658"/>
    <property type="gene ID" value="SEVIR_8G254600v2"/>
</dbReference>
<evidence type="ECO:0000313" key="4">
    <source>
        <dbReference type="Proteomes" id="UP000298652"/>
    </source>
</evidence>
<dbReference type="InterPro" id="IPR002035">
    <property type="entry name" value="VWF_A"/>
</dbReference>
<dbReference type="SUPFAM" id="SSF53300">
    <property type="entry name" value="vWA-like"/>
    <property type="match status" value="1"/>
</dbReference>
<dbReference type="InterPro" id="IPR051266">
    <property type="entry name" value="CLCR"/>
</dbReference>
<dbReference type="AlphaFoldDB" id="A0A4U6TJL1"/>